<dbReference type="Proteomes" id="UP001497516">
    <property type="component" value="Chromosome 9"/>
</dbReference>
<keyword evidence="3" id="KW-1185">Reference proteome</keyword>
<proteinExistence type="predicted"/>
<reference evidence="2 3" key="1">
    <citation type="submission" date="2024-04" db="EMBL/GenBank/DDBJ databases">
        <authorList>
            <person name="Fracassetti M."/>
        </authorList>
    </citation>
    <scope>NUCLEOTIDE SEQUENCE [LARGE SCALE GENOMIC DNA]</scope>
</reference>
<feature type="region of interest" description="Disordered" evidence="1">
    <location>
        <begin position="1"/>
        <end position="38"/>
    </location>
</feature>
<dbReference type="AlphaFoldDB" id="A0AAV2GJA7"/>
<sequence length="161" mass="17892">MVPHGWPSSTTNPCRREVVAANSRGRGGSESFPDEIGSDDEQIMLTDNSSNSSSTDDGRHWSHDIPVELLSDVQSRLFGADRRIFRLACRTWNSVFSGSIYASSNVSFVKATDSFPILIHIGKDVELANLFKQISNVRACRRCHSVLQARMVAHVARRSGW</sequence>
<evidence type="ECO:0000313" key="3">
    <source>
        <dbReference type="Proteomes" id="UP001497516"/>
    </source>
</evidence>
<evidence type="ECO:0000313" key="2">
    <source>
        <dbReference type="EMBL" id="CAL1410352.1"/>
    </source>
</evidence>
<accession>A0AAV2GJA7</accession>
<protein>
    <recommendedName>
        <fullName evidence="4">F-box domain-containing protein</fullName>
    </recommendedName>
</protein>
<evidence type="ECO:0008006" key="4">
    <source>
        <dbReference type="Google" id="ProtNLM"/>
    </source>
</evidence>
<dbReference type="EMBL" id="OZ034822">
    <property type="protein sequence ID" value="CAL1410352.1"/>
    <property type="molecule type" value="Genomic_DNA"/>
</dbReference>
<gene>
    <name evidence="2" type="ORF">LTRI10_LOCUS49778</name>
</gene>
<name>A0AAV2GJA7_9ROSI</name>
<evidence type="ECO:0000256" key="1">
    <source>
        <dbReference type="SAM" id="MobiDB-lite"/>
    </source>
</evidence>
<organism evidence="2 3">
    <name type="scientific">Linum trigynum</name>
    <dbReference type="NCBI Taxonomy" id="586398"/>
    <lineage>
        <taxon>Eukaryota</taxon>
        <taxon>Viridiplantae</taxon>
        <taxon>Streptophyta</taxon>
        <taxon>Embryophyta</taxon>
        <taxon>Tracheophyta</taxon>
        <taxon>Spermatophyta</taxon>
        <taxon>Magnoliopsida</taxon>
        <taxon>eudicotyledons</taxon>
        <taxon>Gunneridae</taxon>
        <taxon>Pentapetalae</taxon>
        <taxon>rosids</taxon>
        <taxon>fabids</taxon>
        <taxon>Malpighiales</taxon>
        <taxon>Linaceae</taxon>
        <taxon>Linum</taxon>
    </lineage>
</organism>